<dbReference type="AlphaFoldDB" id="A0A318RD78"/>
<gene>
    <name evidence="1" type="ORF">DFR67_116116</name>
</gene>
<keyword evidence="2" id="KW-1185">Reference proteome</keyword>
<reference evidence="1 2" key="1">
    <citation type="submission" date="2018-06" db="EMBL/GenBank/DDBJ databases">
        <title>Genomic Encyclopedia of Type Strains, Phase IV (KMG-IV): sequencing the most valuable type-strain genomes for metagenomic binning, comparative biology and taxonomic classification.</title>
        <authorList>
            <person name="Goeker M."/>
        </authorList>
    </citation>
    <scope>NUCLEOTIDE SEQUENCE [LARGE SCALE GENOMIC DNA]</scope>
    <source>
        <strain evidence="1 2">DSM 45521</strain>
    </source>
</reference>
<organism evidence="1 2">
    <name type="scientific">Williamsia limnetica</name>
    <dbReference type="NCBI Taxonomy" id="882452"/>
    <lineage>
        <taxon>Bacteria</taxon>
        <taxon>Bacillati</taxon>
        <taxon>Actinomycetota</taxon>
        <taxon>Actinomycetes</taxon>
        <taxon>Mycobacteriales</taxon>
        <taxon>Nocardiaceae</taxon>
        <taxon>Williamsia</taxon>
    </lineage>
</organism>
<evidence type="ECO:0000313" key="1">
    <source>
        <dbReference type="EMBL" id="PYE13562.1"/>
    </source>
</evidence>
<protein>
    <submittedName>
        <fullName evidence="1">Uncharacterized protein</fullName>
    </submittedName>
</protein>
<name>A0A318RD78_WILLI</name>
<proteinExistence type="predicted"/>
<sequence length="39" mass="4641">MHYYVLKKGGVDYLALQYRFEYSHQRITHGNVNGIEDQP</sequence>
<comment type="caution">
    <text evidence="1">The sequence shown here is derived from an EMBL/GenBank/DDBJ whole genome shotgun (WGS) entry which is preliminary data.</text>
</comment>
<accession>A0A318RD78</accession>
<dbReference type="EMBL" id="QJSP01000016">
    <property type="protein sequence ID" value="PYE13562.1"/>
    <property type="molecule type" value="Genomic_DNA"/>
</dbReference>
<evidence type="ECO:0000313" key="2">
    <source>
        <dbReference type="Proteomes" id="UP000247591"/>
    </source>
</evidence>
<dbReference type="Proteomes" id="UP000247591">
    <property type="component" value="Unassembled WGS sequence"/>
</dbReference>